<dbReference type="PANTHER" id="PTHR46322:SF1">
    <property type="entry name" value="PUROMYCIN-SENSITIVE AMINOPEPTIDASE"/>
    <property type="match status" value="1"/>
</dbReference>
<dbReference type="Proteomes" id="UP000014977">
    <property type="component" value="Unassembled WGS sequence"/>
</dbReference>
<dbReference type="InterPro" id="IPR042097">
    <property type="entry name" value="Aminopeptidase_N-like_N_sf"/>
</dbReference>
<evidence type="ECO:0000313" key="18">
    <source>
        <dbReference type="EMBL" id="EPR41134.1"/>
    </source>
</evidence>
<dbReference type="SUPFAM" id="SSF55486">
    <property type="entry name" value="Metalloproteases ('zincins'), catalytic domain"/>
    <property type="match status" value="1"/>
</dbReference>
<dbReference type="InterPro" id="IPR012779">
    <property type="entry name" value="Peptidase_M1_pepN"/>
</dbReference>
<evidence type="ECO:0000256" key="9">
    <source>
        <dbReference type="ARBA" id="ARBA00022801"/>
    </source>
</evidence>
<accession>S7V3M4</accession>
<dbReference type="PANTHER" id="PTHR46322">
    <property type="entry name" value="PUROMYCIN-SENSITIVE AMINOPEPTIDASE"/>
    <property type="match status" value="1"/>
</dbReference>
<dbReference type="CDD" id="cd09600">
    <property type="entry name" value="M1_APN"/>
    <property type="match status" value="1"/>
</dbReference>
<evidence type="ECO:0000259" key="15">
    <source>
        <dbReference type="Pfam" id="PF11940"/>
    </source>
</evidence>
<dbReference type="InterPro" id="IPR014782">
    <property type="entry name" value="Peptidase_M1_dom"/>
</dbReference>
<dbReference type="NCBIfam" id="TIGR02414">
    <property type="entry name" value="pepN_proteo"/>
    <property type="match status" value="1"/>
</dbReference>
<dbReference type="FunFam" id="3.30.2010.30:FF:000002">
    <property type="entry name" value="Putative aminopeptidase N"/>
    <property type="match status" value="1"/>
</dbReference>
<evidence type="ECO:0000256" key="5">
    <source>
        <dbReference type="ARBA" id="ARBA00015611"/>
    </source>
</evidence>
<organism evidence="18 19">
    <name type="scientific">Desulfococcus multivorans DSM 2059</name>
    <dbReference type="NCBI Taxonomy" id="1121405"/>
    <lineage>
        <taxon>Bacteria</taxon>
        <taxon>Pseudomonadati</taxon>
        <taxon>Thermodesulfobacteriota</taxon>
        <taxon>Desulfobacteria</taxon>
        <taxon>Desulfobacterales</taxon>
        <taxon>Desulfococcaceae</taxon>
        <taxon>Desulfococcus</taxon>
    </lineage>
</organism>
<proteinExistence type="inferred from homology"/>
<dbReference type="Pfam" id="PF17432">
    <property type="entry name" value="DUF3458_C"/>
    <property type="match status" value="1"/>
</dbReference>
<dbReference type="InterPro" id="IPR038438">
    <property type="entry name" value="PepN_Ig-like_sf"/>
</dbReference>
<evidence type="ECO:0000259" key="14">
    <source>
        <dbReference type="Pfam" id="PF01433"/>
    </source>
</evidence>
<evidence type="ECO:0000256" key="8">
    <source>
        <dbReference type="ARBA" id="ARBA00022723"/>
    </source>
</evidence>
<keyword evidence="11" id="KW-0482">Metalloprotease</keyword>
<keyword evidence="9" id="KW-0378">Hydrolase</keyword>
<dbReference type="GO" id="GO:0016285">
    <property type="term" value="F:alanyl aminopeptidase activity"/>
    <property type="evidence" value="ECO:0007669"/>
    <property type="project" value="UniProtKB-EC"/>
</dbReference>
<keyword evidence="10" id="KW-0862">Zinc</keyword>
<dbReference type="Gene3D" id="3.30.2010.30">
    <property type="match status" value="1"/>
</dbReference>
<dbReference type="InterPro" id="IPR045357">
    <property type="entry name" value="Aminopeptidase_N-like_N"/>
</dbReference>
<evidence type="ECO:0000256" key="6">
    <source>
        <dbReference type="ARBA" id="ARBA00022438"/>
    </source>
</evidence>
<dbReference type="PRINTS" id="PR00756">
    <property type="entry name" value="ALADIPTASE"/>
</dbReference>
<dbReference type="FunFam" id="1.10.390.10:FF:000002">
    <property type="entry name" value="Aminopeptidase N"/>
    <property type="match status" value="1"/>
</dbReference>
<dbReference type="InterPro" id="IPR035414">
    <property type="entry name" value="Peptidase_M1_pepN_Ig-like"/>
</dbReference>
<dbReference type="OrthoDB" id="9816201at2"/>
<dbReference type="Pfam" id="PF17900">
    <property type="entry name" value="Peptidase_M1_N"/>
    <property type="match status" value="1"/>
</dbReference>
<dbReference type="PATRIC" id="fig|1121405.3.peg.1804"/>
<feature type="domain" description="Peptidase M1 alanyl aminopeptidase Ig-like fold" evidence="15">
    <location>
        <begin position="452"/>
        <end position="555"/>
    </location>
</feature>
<dbReference type="InterPro" id="IPR024601">
    <property type="entry name" value="Peptidase_M1_pepN_C"/>
</dbReference>
<comment type="catalytic activity">
    <reaction evidence="1">
        <text>Release of an N-terminal amino acid, Xaa-|-Yaa- from a peptide, amide or arylamide. Xaa is preferably Ala, but may be most amino acids including Pro (slow action). When a terminal hydrophobic residue is followed by a prolyl residue, the two may be released as an intact Xaa-Pro dipeptide.</text>
        <dbReference type="EC" id="3.4.11.2"/>
    </reaction>
</comment>
<dbReference type="RefSeq" id="WP_020876680.1">
    <property type="nucleotide sequence ID" value="NZ_ATHJ01000078.1"/>
</dbReference>
<dbReference type="FunFam" id="2.60.40.1840:FF:000001">
    <property type="entry name" value="Aminopeptidase N"/>
    <property type="match status" value="1"/>
</dbReference>
<keyword evidence="19" id="KW-1185">Reference proteome</keyword>
<dbReference type="eggNOG" id="COG0308">
    <property type="taxonomic scope" value="Bacteria"/>
</dbReference>
<evidence type="ECO:0000259" key="16">
    <source>
        <dbReference type="Pfam" id="PF17432"/>
    </source>
</evidence>
<dbReference type="Gene3D" id="2.60.40.1840">
    <property type="match status" value="1"/>
</dbReference>
<evidence type="ECO:0000256" key="11">
    <source>
        <dbReference type="ARBA" id="ARBA00023049"/>
    </source>
</evidence>
<dbReference type="Gene3D" id="1.10.390.10">
    <property type="entry name" value="Neutral Protease Domain 2"/>
    <property type="match status" value="1"/>
</dbReference>
<dbReference type="InterPro" id="IPR001930">
    <property type="entry name" value="Peptidase_M1"/>
</dbReference>
<keyword evidence="8" id="KW-0479">Metal-binding</keyword>
<comment type="caution">
    <text evidence="18">The sequence shown here is derived from an EMBL/GenBank/DDBJ whole genome shotgun (WGS) entry which is preliminary data.</text>
</comment>
<dbReference type="InterPro" id="IPR027268">
    <property type="entry name" value="Peptidase_M4/M1_CTD_sf"/>
</dbReference>
<keyword evidence="7" id="KW-0645">Protease</keyword>
<dbReference type="Gene3D" id="2.60.40.1730">
    <property type="entry name" value="tricorn interacting facor f3 domain"/>
    <property type="match status" value="1"/>
</dbReference>
<evidence type="ECO:0000256" key="2">
    <source>
        <dbReference type="ARBA" id="ARBA00001947"/>
    </source>
</evidence>
<dbReference type="SUPFAM" id="SSF63737">
    <property type="entry name" value="Leukotriene A4 hydrolase N-terminal domain"/>
    <property type="match status" value="1"/>
</dbReference>
<keyword evidence="6 18" id="KW-0031">Aminopeptidase</keyword>
<dbReference type="EMBL" id="ATHJ01000078">
    <property type="protein sequence ID" value="EPR41134.1"/>
    <property type="molecule type" value="Genomic_DNA"/>
</dbReference>
<dbReference type="InterPro" id="IPR037144">
    <property type="entry name" value="Peptidase_M1_pepN_C_sf"/>
</dbReference>
<dbReference type="EC" id="3.4.11.2" evidence="4"/>
<gene>
    <name evidence="18" type="ORF">dsmv_2249</name>
</gene>
<comment type="similarity">
    <text evidence="3">Belongs to the peptidase M1 family.</text>
</comment>
<reference evidence="18 19" key="1">
    <citation type="journal article" date="2013" name="Genome Announc.">
        <title>Draft genome sequences for three mercury-methylating, sulfate-reducing bacteria.</title>
        <authorList>
            <person name="Brown S.D."/>
            <person name="Hurt R.A.Jr."/>
            <person name="Gilmour C.C."/>
            <person name="Elias D.A."/>
        </authorList>
    </citation>
    <scope>NUCLEOTIDE SEQUENCE [LARGE SCALE GENOMIC DNA]</scope>
    <source>
        <strain evidence="18 19">DSM 2059</strain>
    </source>
</reference>
<protein>
    <recommendedName>
        <fullName evidence="5">Aminopeptidase N</fullName>
        <ecNumber evidence="4">3.4.11.2</ecNumber>
    </recommendedName>
    <alternativeName>
        <fullName evidence="12">Alpha-aminoacylpeptide hydrolase</fullName>
    </alternativeName>
</protein>
<dbReference type="GO" id="GO:0006508">
    <property type="term" value="P:proteolysis"/>
    <property type="evidence" value="ECO:0007669"/>
    <property type="project" value="UniProtKB-KW"/>
</dbReference>
<evidence type="ECO:0000256" key="10">
    <source>
        <dbReference type="ARBA" id="ARBA00022833"/>
    </source>
</evidence>
<evidence type="ECO:0000313" key="19">
    <source>
        <dbReference type="Proteomes" id="UP000014977"/>
    </source>
</evidence>
<name>S7V3M4_DESML</name>
<dbReference type="Pfam" id="PF11940">
    <property type="entry name" value="DUF3458"/>
    <property type="match status" value="1"/>
</dbReference>
<dbReference type="GO" id="GO:0008237">
    <property type="term" value="F:metallopeptidase activity"/>
    <property type="evidence" value="ECO:0007669"/>
    <property type="project" value="UniProtKB-KW"/>
</dbReference>
<dbReference type="AlphaFoldDB" id="S7V3M4"/>
<dbReference type="FunFam" id="2.60.40.1730:FF:000005">
    <property type="entry name" value="Aminopeptidase N"/>
    <property type="match status" value="1"/>
</dbReference>
<evidence type="ECO:0000256" key="7">
    <source>
        <dbReference type="ARBA" id="ARBA00022670"/>
    </source>
</evidence>
<evidence type="ECO:0000256" key="3">
    <source>
        <dbReference type="ARBA" id="ARBA00010136"/>
    </source>
</evidence>
<evidence type="ECO:0000259" key="17">
    <source>
        <dbReference type="Pfam" id="PF17900"/>
    </source>
</evidence>
<evidence type="ECO:0000256" key="12">
    <source>
        <dbReference type="ARBA" id="ARBA00029840"/>
    </source>
</evidence>
<feature type="domain" description="Peptidase M1 membrane alanine aminopeptidase" evidence="14">
    <location>
        <begin position="233"/>
        <end position="445"/>
    </location>
</feature>
<dbReference type="STRING" id="897.B2D07_17885"/>
<dbReference type="GO" id="GO:0008270">
    <property type="term" value="F:zinc ion binding"/>
    <property type="evidence" value="ECO:0007669"/>
    <property type="project" value="InterPro"/>
</dbReference>
<sequence length="886" mass="99994">MTTPNMIHLKDYRPPAFLVDFVDLVFELKETDTRVKSTLTLRRNPAAAPGDAATRPPLVLDGRDMALVSVLMDGRPLATEDFQVDERSLTLPDPPDALTLEITTRIQPQENRSLEGLYRSDGMFCTQCEAEGFRKITYFPDRPDVMAAYTVTLIADRSKYPVLLSNGNRVDAGELSDGRHWVKWEDPFKKPCYLFALVAGDLFCLKDTFRTKSGRDVRLRIYVEHENRDKCDYAMQALKKAMAWDEKTFGLEYDLDDYMIVAVNDFNMGAMENKGLNIFNSKFVLARQDTATDTDFWNIDRVIAHEYFHNWTGNRVTLRNWFQLSLKEGLTVFRDQEFTADITSRPVKRISDVRTLRSFQFPEDAGPMAHPVRPSAYIKMDNFYTVTVYEKGAEVIRMIHRILGPEDFRKGMDLYFERHDGQAVTIEDFVGAMADASGRDLGQFMLWYAQAGTPVVTAARAYDPVRKTYTLTFSQFCPPTPDAAEKAPMHIPVAVGLIAPDGGDFPLQLSGEKTPGPTTRVLELRKADESFTFVNVPAPPVPSILRGFSAPVKLRAGCSDAEVRFRFAHDSDPFNRWDAGQTLFAKVILERAAEIRAGRPPVMDDALVAAFRQTLLDETEDRAFIAHAVTLPGEPELATLMSESDLIDPDAVHQARRFVIQTLAQTLRDDFETVFERNRDTGPYRVDPVSVGRRSLKNAALAYLGGLETPEAIQRLFSEFEAADNMTDTMAALTILSHIPCDERIQAIDRFYERWRHDVLVLDKWFSIQAAAQLSDTPATVRKLLDHPAFSIRNPNKVRALVGVFCSLNPWCFHSPTGEGYALLADQVAALDGFNPMIAARMAGMFNHWKKYEPVRRNLMKAQLERIKALPNLSGNVYEIVSKALA</sequence>
<feature type="domain" description="Peptidase M1 alanyl aminopeptidase C-terminal" evidence="16">
    <location>
        <begin position="561"/>
        <end position="886"/>
    </location>
</feature>
<evidence type="ECO:0000256" key="1">
    <source>
        <dbReference type="ARBA" id="ARBA00000098"/>
    </source>
</evidence>
<feature type="domain" description="Aminopeptidase N-like N-terminal" evidence="17">
    <location>
        <begin position="93"/>
        <end position="194"/>
    </location>
</feature>
<comment type="function">
    <text evidence="13">Aminopeptidase N is involved in the degradation of intracellular peptides generated by protein breakdown during normal growth as well as in response to nutrient starvation.</text>
</comment>
<dbReference type="Pfam" id="PF01433">
    <property type="entry name" value="Peptidase_M1"/>
    <property type="match status" value="1"/>
</dbReference>
<evidence type="ECO:0000256" key="13">
    <source>
        <dbReference type="ARBA" id="ARBA00059739"/>
    </source>
</evidence>
<dbReference type="Gene3D" id="1.25.50.10">
    <property type="entry name" value="Peptidase M1, alanyl aminopeptidase, C-terminal domain"/>
    <property type="match status" value="1"/>
</dbReference>
<evidence type="ECO:0000256" key="4">
    <source>
        <dbReference type="ARBA" id="ARBA00012564"/>
    </source>
</evidence>
<comment type="cofactor">
    <cofactor evidence="2">
        <name>Zn(2+)</name>
        <dbReference type="ChEBI" id="CHEBI:29105"/>
    </cofactor>
</comment>
<dbReference type="MEROPS" id="M01.005"/>